<dbReference type="EMBL" id="WMEY01000008">
    <property type="protein sequence ID" value="MYL65586.1"/>
    <property type="molecule type" value="Genomic_DNA"/>
</dbReference>
<evidence type="ECO:0000256" key="1">
    <source>
        <dbReference type="SAM" id="Phobius"/>
    </source>
</evidence>
<keyword evidence="1" id="KW-0812">Transmembrane</keyword>
<keyword evidence="1" id="KW-1133">Transmembrane helix</keyword>
<evidence type="ECO:0000313" key="2">
    <source>
        <dbReference type="EMBL" id="MYL65586.1"/>
    </source>
</evidence>
<dbReference type="Proteomes" id="UP000447833">
    <property type="component" value="Unassembled WGS sequence"/>
</dbReference>
<protein>
    <submittedName>
        <fullName evidence="2">Uncharacterized protein</fullName>
    </submittedName>
</protein>
<sequence>MNKKRALNIAIASIVVLVSIFLIGRYTYVHEEHLERGEVIKKESTDHHHYVFVQPEGEGEAIELLMEDEMSWNLVQEGAVYEVAYSWYGSKEPTIEEMKQIERE</sequence>
<proteinExistence type="predicted"/>
<accession>A0A845F4G7</accession>
<feature type="transmembrane region" description="Helical" evidence="1">
    <location>
        <begin position="6"/>
        <end position="28"/>
    </location>
</feature>
<dbReference type="RefSeq" id="WP_160921080.1">
    <property type="nucleotide sequence ID" value="NZ_WMEY01000008.1"/>
</dbReference>
<comment type="caution">
    <text evidence="2">The sequence shown here is derived from an EMBL/GenBank/DDBJ whole genome shotgun (WGS) entry which is preliminary data.</text>
</comment>
<evidence type="ECO:0000313" key="3">
    <source>
        <dbReference type="Proteomes" id="UP000447833"/>
    </source>
</evidence>
<reference evidence="2 3" key="1">
    <citation type="submission" date="2019-11" db="EMBL/GenBank/DDBJ databases">
        <title>Genome sequences of 17 halophilic strains isolated from different environments.</title>
        <authorList>
            <person name="Furrow R.E."/>
        </authorList>
    </citation>
    <scope>NUCLEOTIDE SEQUENCE [LARGE SCALE GENOMIC DNA]</scope>
    <source>
        <strain evidence="2 3">22506_14_FS</strain>
    </source>
</reference>
<gene>
    <name evidence="2" type="ORF">GLW07_19690</name>
</gene>
<dbReference type="AlphaFoldDB" id="A0A845F4G7"/>
<organism evidence="2 3">
    <name type="scientific">Guptibacillus hwajinpoensis</name>
    <dbReference type="NCBI Taxonomy" id="208199"/>
    <lineage>
        <taxon>Bacteria</taxon>
        <taxon>Bacillati</taxon>
        <taxon>Bacillota</taxon>
        <taxon>Bacilli</taxon>
        <taxon>Bacillales</taxon>
        <taxon>Guptibacillaceae</taxon>
        <taxon>Guptibacillus</taxon>
    </lineage>
</organism>
<keyword evidence="1" id="KW-0472">Membrane</keyword>
<name>A0A845F4G7_9BACL</name>